<dbReference type="Gene3D" id="2.10.260.10">
    <property type="match status" value="1"/>
</dbReference>
<protein>
    <submittedName>
        <fullName evidence="2">SpoVT / AbrB like domain protein</fullName>
    </submittedName>
</protein>
<comment type="caution">
    <text evidence="2">The sequence shown here is derived from an EMBL/GenBank/DDBJ whole genome shotgun (WGS) entry which is preliminary data.</text>
</comment>
<dbReference type="Proteomes" id="UP000485562">
    <property type="component" value="Unassembled WGS sequence"/>
</dbReference>
<dbReference type="SUPFAM" id="SSF89447">
    <property type="entry name" value="AbrB/MazE/MraZ-like"/>
    <property type="match status" value="1"/>
</dbReference>
<dbReference type="Pfam" id="PF04014">
    <property type="entry name" value="MazE_antitoxin"/>
    <property type="match status" value="1"/>
</dbReference>
<evidence type="ECO:0000259" key="1">
    <source>
        <dbReference type="SMART" id="SM00966"/>
    </source>
</evidence>
<dbReference type="AlphaFoldDB" id="A0A1V6CF10"/>
<gene>
    <name evidence="2" type="ORF">BWX89_00032</name>
</gene>
<dbReference type="InterPro" id="IPR037914">
    <property type="entry name" value="SpoVT-AbrB_sf"/>
</dbReference>
<sequence>MSEFPKFYGKVPVGTKGQIVIPAEVRRTMKIKPGDSVIIMSGPPHQERSITILHEEEFGKFLKFFEEHVANLKKAVTR</sequence>
<dbReference type="SMART" id="SM00966">
    <property type="entry name" value="SpoVT_AbrB"/>
    <property type="match status" value="1"/>
</dbReference>
<organism evidence="2">
    <name type="scientific">candidate division TA06 bacterium ADurb.Bin131</name>
    <dbReference type="NCBI Taxonomy" id="1852827"/>
    <lineage>
        <taxon>Bacteria</taxon>
        <taxon>Bacteria division TA06</taxon>
    </lineage>
</organism>
<accession>A0A1V6CF10</accession>
<dbReference type="EMBL" id="MWDQ01000011">
    <property type="protein sequence ID" value="OQB75453.1"/>
    <property type="molecule type" value="Genomic_DNA"/>
</dbReference>
<evidence type="ECO:0000313" key="2">
    <source>
        <dbReference type="EMBL" id="OQB75453.1"/>
    </source>
</evidence>
<proteinExistence type="predicted"/>
<reference evidence="2" key="1">
    <citation type="submission" date="2017-02" db="EMBL/GenBank/DDBJ databases">
        <title>Delving into the versatile metabolic prowess of the omnipresent phylum Bacteroidetes.</title>
        <authorList>
            <person name="Nobu M.K."/>
            <person name="Mei R."/>
            <person name="Narihiro T."/>
            <person name="Kuroda K."/>
            <person name="Liu W.-T."/>
        </authorList>
    </citation>
    <scope>NUCLEOTIDE SEQUENCE</scope>
    <source>
        <strain evidence="2">ADurb.Bin131</strain>
    </source>
</reference>
<name>A0A1V6CF10_UNCT6</name>
<dbReference type="InterPro" id="IPR007159">
    <property type="entry name" value="SpoVT-AbrB_dom"/>
</dbReference>
<dbReference type="NCBIfam" id="TIGR01439">
    <property type="entry name" value="lp_hng_hel_AbrB"/>
    <property type="match status" value="1"/>
</dbReference>
<dbReference type="GO" id="GO:0003677">
    <property type="term" value="F:DNA binding"/>
    <property type="evidence" value="ECO:0007669"/>
    <property type="project" value="InterPro"/>
</dbReference>
<feature type="domain" description="SpoVT-AbrB" evidence="1">
    <location>
        <begin position="11"/>
        <end position="60"/>
    </location>
</feature>